<dbReference type="InterPro" id="IPR000952">
    <property type="entry name" value="AB_hydrolase_4_CS"/>
</dbReference>
<evidence type="ECO:0000313" key="6">
    <source>
        <dbReference type="Proteomes" id="UP001165120"/>
    </source>
</evidence>
<comment type="similarity">
    <text evidence="1">Belongs to the AB hydrolase superfamily. AB hydrolase 4 family.</text>
</comment>
<keyword evidence="6" id="KW-1185">Reference proteome</keyword>
<dbReference type="AlphaFoldDB" id="A0A9W6SZA1"/>
<evidence type="ECO:0000256" key="2">
    <source>
        <dbReference type="ARBA" id="ARBA00022487"/>
    </source>
</evidence>
<reference evidence="5" key="1">
    <citation type="submission" date="2023-04" db="EMBL/GenBank/DDBJ databases">
        <title>Candida boidinii NBRC 10035.</title>
        <authorList>
            <person name="Ichikawa N."/>
            <person name="Sato H."/>
            <person name="Tonouchi N."/>
        </authorList>
    </citation>
    <scope>NUCLEOTIDE SEQUENCE</scope>
    <source>
        <strain evidence="5">NBRC 10035</strain>
    </source>
</reference>
<dbReference type="InterPro" id="IPR012020">
    <property type="entry name" value="ABHD4"/>
</dbReference>
<evidence type="ECO:0000256" key="1">
    <source>
        <dbReference type="ARBA" id="ARBA00010884"/>
    </source>
</evidence>
<dbReference type="PANTHER" id="PTHR10794">
    <property type="entry name" value="ABHYDROLASE DOMAIN-CONTAINING PROTEIN"/>
    <property type="match status" value="1"/>
</dbReference>
<evidence type="ECO:0000256" key="3">
    <source>
        <dbReference type="ARBA" id="ARBA00022801"/>
    </source>
</evidence>
<name>A0A9W6SZA1_CANBO</name>
<dbReference type="PANTHER" id="PTHR10794:SF63">
    <property type="entry name" value="ALPHA_BETA HYDROLASE 1, ISOFORM A"/>
    <property type="match status" value="1"/>
</dbReference>
<feature type="active site" description="Charge relay system" evidence="4">
    <location>
        <position position="136"/>
    </location>
</feature>
<sequence length="227" mass="26523">MGFSLGGDILANYIGQEAENCELTAAAIVGSPWDLCGSSHFMTSDLISNYFYSPIMAYPLCELMRCHYNKLKENKIFKFNYDNNLKKVNSIKSFDDYFTSRLFGFNNATEYYREGSPIKRISKIRTPLLVINSIDDPICGGTEYHIPYRESYLNPYITLITTTFGGHLGWFKWNNERWYAEPLSRFFYEFNKNLDIKGKILIDEKYLPKKNPMIDDKLPVDYLNKYE</sequence>
<feature type="active site" description="Charge relay system" evidence="4">
    <location>
        <position position="4"/>
    </location>
</feature>
<dbReference type="GO" id="GO:0051792">
    <property type="term" value="P:medium-chain fatty acid biosynthetic process"/>
    <property type="evidence" value="ECO:0007669"/>
    <property type="project" value="TreeGrafter"/>
</dbReference>
<dbReference type="GO" id="GO:0051793">
    <property type="term" value="P:medium-chain fatty acid catabolic process"/>
    <property type="evidence" value="ECO:0007669"/>
    <property type="project" value="TreeGrafter"/>
</dbReference>
<dbReference type="PROSITE" id="PS01133">
    <property type="entry name" value="UPF0017"/>
    <property type="match status" value="1"/>
</dbReference>
<proteinExistence type="inferred from homology"/>
<keyword evidence="2" id="KW-0719">Serine esterase</keyword>
<dbReference type="SUPFAM" id="SSF53474">
    <property type="entry name" value="alpha/beta-Hydrolases"/>
    <property type="match status" value="1"/>
</dbReference>
<keyword evidence="3" id="KW-0378">Hydrolase</keyword>
<dbReference type="InterPro" id="IPR050960">
    <property type="entry name" value="AB_hydrolase_4_sf"/>
</dbReference>
<comment type="caution">
    <text evidence="5">The sequence shown here is derived from an EMBL/GenBank/DDBJ whole genome shotgun (WGS) entry which is preliminary data.</text>
</comment>
<dbReference type="PIRSF" id="PIRSF005211">
    <property type="entry name" value="Ab_hydro_YheT"/>
    <property type="match status" value="1"/>
</dbReference>
<protein>
    <submittedName>
        <fullName evidence="5">Unnamed protein product</fullName>
    </submittedName>
</protein>
<dbReference type="InterPro" id="IPR029058">
    <property type="entry name" value="AB_hydrolase_fold"/>
</dbReference>
<evidence type="ECO:0000256" key="4">
    <source>
        <dbReference type="PIRSR" id="PIRSR005211-1"/>
    </source>
</evidence>
<dbReference type="Gene3D" id="3.40.50.1820">
    <property type="entry name" value="alpha/beta hydrolase"/>
    <property type="match status" value="1"/>
</dbReference>
<organism evidence="5 6">
    <name type="scientific">Candida boidinii</name>
    <name type="common">Yeast</name>
    <dbReference type="NCBI Taxonomy" id="5477"/>
    <lineage>
        <taxon>Eukaryota</taxon>
        <taxon>Fungi</taxon>
        <taxon>Dikarya</taxon>
        <taxon>Ascomycota</taxon>
        <taxon>Saccharomycotina</taxon>
        <taxon>Pichiomycetes</taxon>
        <taxon>Pichiales</taxon>
        <taxon>Pichiaceae</taxon>
        <taxon>Ogataea</taxon>
        <taxon>Ogataea/Candida clade</taxon>
    </lineage>
</organism>
<accession>A0A9W6SZA1</accession>
<dbReference type="GO" id="GO:0047372">
    <property type="term" value="F:monoacylglycerol lipase activity"/>
    <property type="evidence" value="ECO:0007669"/>
    <property type="project" value="TreeGrafter"/>
</dbReference>
<dbReference type="EMBL" id="BSXN01000627">
    <property type="protein sequence ID" value="GME69274.1"/>
    <property type="molecule type" value="Genomic_DNA"/>
</dbReference>
<dbReference type="GO" id="GO:0008126">
    <property type="term" value="F:acetylesterase activity"/>
    <property type="evidence" value="ECO:0007669"/>
    <property type="project" value="TreeGrafter"/>
</dbReference>
<gene>
    <name evidence="5" type="ORF">Cboi02_000219400</name>
</gene>
<feature type="active site" description="Charge relay system" evidence="4">
    <location>
        <position position="167"/>
    </location>
</feature>
<evidence type="ECO:0000313" key="5">
    <source>
        <dbReference type="EMBL" id="GME69274.1"/>
    </source>
</evidence>
<dbReference type="Proteomes" id="UP001165120">
    <property type="component" value="Unassembled WGS sequence"/>
</dbReference>